<evidence type="ECO:0000313" key="2">
    <source>
        <dbReference type="Proteomes" id="UP000016570"/>
    </source>
</evidence>
<dbReference type="InterPro" id="IPR038763">
    <property type="entry name" value="DHH_sf"/>
</dbReference>
<dbReference type="STRING" id="1219065.VPR01S_29_00130"/>
<protein>
    <recommendedName>
        <fullName evidence="3">DHHA1 domain-containing protein</fullName>
    </recommendedName>
</protein>
<proteinExistence type="predicted"/>
<dbReference type="SUPFAM" id="SSF64182">
    <property type="entry name" value="DHH phosphoesterases"/>
    <property type="match status" value="1"/>
</dbReference>
<reference evidence="1 2" key="1">
    <citation type="submission" date="2013-09" db="EMBL/GenBank/DDBJ databases">
        <title>Whole genome shotgun sequence of Vibrio proteolyticus NBRC 13287.</title>
        <authorList>
            <person name="Isaki S."/>
            <person name="Hosoyama A."/>
            <person name="Numata M."/>
            <person name="Hashimoto M."/>
            <person name="Hosoyama Y."/>
            <person name="Tsuchikane K."/>
            <person name="Noguchi M."/>
            <person name="Hirakata S."/>
            <person name="Ichikawa N."/>
            <person name="Ohji S."/>
            <person name="Yamazoe A."/>
            <person name="Fujita N."/>
        </authorList>
    </citation>
    <scope>NUCLEOTIDE SEQUENCE [LARGE SCALE GENOMIC DNA]</scope>
    <source>
        <strain evidence="1 2">NBRC 13287</strain>
    </source>
</reference>
<gene>
    <name evidence="1" type="ORF">VPR01S_29_00130</name>
</gene>
<dbReference type="eggNOG" id="COG0608">
    <property type="taxonomic scope" value="Bacteria"/>
</dbReference>
<comment type="caution">
    <text evidence="1">The sequence shown here is derived from an EMBL/GenBank/DDBJ whole genome shotgun (WGS) entry which is preliminary data.</text>
</comment>
<dbReference type="Proteomes" id="UP000016570">
    <property type="component" value="Unassembled WGS sequence"/>
</dbReference>
<name>U3BIE6_VIBPR</name>
<dbReference type="AlphaFoldDB" id="U3BIE6"/>
<accession>U3BIE6</accession>
<evidence type="ECO:0008006" key="3">
    <source>
        <dbReference type="Google" id="ProtNLM"/>
    </source>
</evidence>
<organism evidence="1 2">
    <name type="scientific">Vibrio proteolyticus NBRC 13287</name>
    <dbReference type="NCBI Taxonomy" id="1219065"/>
    <lineage>
        <taxon>Bacteria</taxon>
        <taxon>Pseudomonadati</taxon>
        <taxon>Pseudomonadota</taxon>
        <taxon>Gammaproteobacteria</taxon>
        <taxon>Vibrionales</taxon>
        <taxon>Vibrionaceae</taxon>
        <taxon>Vibrio</taxon>
    </lineage>
</organism>
<evidence type="ECO:0000313" key="1">
    <source>
        <dbReference type="EMBL" id="GAD69409.1"/>
    </source>
</evidence>
<keyword evidence="2" id="KW-1185">Reference proteome</keyword>
<dbReference type="RefSeq" id="WP_021707374.1">
    <property type="nucleotide sequence ID" value="NZ_BATJ01000029.1"/>
</dbReference>
<dbReference type="EMBL" id="BATJ01000029">
    <property type="protein sequence ID" value="GAD69409.1"/>
    <property type="molecule type" value="Genomic_DNA"/>
</dbReference>
<sequence>MHFDVFNGDADGILSLVQLRLAEPRPARLVTGVKRDIQLLEPLDAADGDTLTVLDISMAKNQSALLRLLSAGASVFYADHHQPGEIPTHPALQAHINLDPNTCTALIIDELLQGRFHLWAITAAYGDNLIARADELATAAGLSREQRDPLRELGTLINYNGYGAEVADLHVHPAELFRALLEYTSPLEAISDPASPYLRLKQAYAADMQQVQALAADYVSDKLAVYHLDDSAASRRISGVLGNTLANQTPSRAHLVVTPNRQGSLTVSLRAPLDNKQGAAAICTQFATGGGREAAAGINVLPREVLPRLIAVIEAYY</sequence>